<dbReference type="Gramene" id="Psat01G0553400-T1">
    <property type="protein sequence ID" value="KAI5448140.1"/>
    <property type="gene ID" value="KIW84_015534"/>
</dbReference>
<proteinExistence type="predicted"/>
<reference evidence="2 3" key="1">
    <citation type="journal article" date="2022" name="Nat. Genet.">
        <title>Improved pea reference genome and pan-genome highlight genomic features and evolutionary characteristics.</title>
        <authorList>
            <person name="Yang T."/>
            <person name="Liu R."/>
            <person name="Luo Y."/>
            <person name="Hu S."/>
            <person name="Wang D."/>
            <person name="Wang C."/>
            <person name="Pandey M.K."/>
            <person name="Ge S."/>
            <person name="Xu Q."/>
            <person name="Li N."/>
            <person name="Li G."/>
            <person name="Huang Y."/>
            <person name="Saxena R.K."/>
            <person name="Ji Y."/>
            <person name="Li M."/>
            <person name="Yan X."/>
            <person name="He Y."/>
            <person name="Liu Y."/>
            <person name="Wang X."/>
            <person name="Xiang C."/>
            <person name="Varshney R.K."/>
            <person name="Ding H."/>
            <person name="Gao S."/>
            <person name="Zong X."/>
        </authorList>
    </citation>
    <scope>NUCLEOTIDE SEQUENCE [LARGE SCALE GENOMIC DNA]</scope>
    <source>
        <strain evidence="2 3">cv. Zhongwan 6</strain>
    </source>
</reference>
<dbReference type="PANTHER" id="PTHR12381:SF56">
    <property type="entry name" value="B30.2_SPRY DOMAIN-CONTAINING PROTEIN-RELATED"/>
    <property type="match status" value="1"/>
</dbReference>
<dbReference type="InterPro" id="IPR013320">
    <property type="entry name" value="ConA-like_dom_sf"/>
</dbReference>
<name>A0A9D5H0J5_PEA</name>
<dbReference type="GO" id="GO:0000380">
    <property type="term" value="P:alternative mRNA splicing, via spliceosome"/>
    <property type="evidence" value="ECO:0007669"/>
    <property type="project" value="TreeGrafter"/>
</dbReference>
<dbReference type="AlphaFoldDB" id="A0A9D5H0J5"/>
<accession>A0A9D5H0J5</accession>
<evidence type="ECO:0000313" key="3">
    <source>
        <dbReference type="Proteomes" id="UP001058974"/>
    </source>
</evidence>
<dbReference type="SUPFAM" id="SSF49899">
    <property type="entry name" value="Concanavalin A-like lectins/glucanases"/>
    <property type="match status" value="1"/>
</dbReference>
<evidence type="ECO:0000259" key="1">
    <source>
        <dbReference type="Pfam" id="PF00622"/>
    </source>
</evidence>
<dbReference type="Gene3D" id="2.60.120.920">
    <property type="match status" value="1"/>
</dbReference>
<gene>
    <name evidence="2" type="ORF">KIW84_015534</name>
</gene>
<protein>
    <recommendedName>
        <fullName evidence="1">SPRY domain-containing protein</fullName>
    </recommendedName>
</protein>
<dbReference type="GO" id="GO:0003723">
    <property type="term" value="F:RNA binding"/>
    <property type="evidence" value="ECO:0007669"/>
    <property type="project" value="TreeGrafter"/>
</dbReference>
<dbReference type="EMBL" id="JAMSHJ010000001">
    <property type="protein sequence ID" value="KAI5448140.1"/>
    <property type="molecule type" value="Genomic_DNA"/>
</dbReference>
<organism evidence="2 3">
    <name type="scientific">Pisum sativum</name>
    <name type="common">Garden pea</name>
    <name type="synonym">Lathyrus oleraceus</name>
    <dbReference type="NCBI Taxonomy" id="3888"/>
    <lineage>
        <taxon>Eukaryota</taxon>
        <taxon>Viridiplantae</taxon>
        <taxon>Streptophyta</taxon>
        <taxon>Embryophyta</taxon>
        <taxon>Tracheophyta</taxon>
        <taxon>Spermatophyta</taxon>
        <taxon>Magnoliopsida</taxon>
        <taxon>eudicotyledons</taxon>
        <taxon>Gunneridae</taxon>
        <taxon>Pentapetalae</taxon>
        <taxon>rosids</taxon>
        <taxon>fabids</taxon>
        <taxon>Fabales</taxon>
        <taxon>Fabaceae</taxon>
        <taxon>Papilionoideae</taxon>
        <taxon>50 kb inversion clade</taxon>
        <taxon>NPAAA clade</taxon>
        <taxon>Hologalegina</taxon>
        <taxon>IRL clade</taxon>
        <taxon>Fabeae</taxon>
        <taxon>Lathyrus</taxon>
    </lineage>
</organism>
<feature type="domain" description="SPRY" evidence="1">
    <location>
        <begin position="23"/>
        <end position="96"/>
    </location>
</feature>
<keyword evidence="3" id="KW-1185">Reference proteome</keyword>
<evidence type="ECO:0000313" key="2">
    <source>
        <dbReference type="EMBL" id="KAI5448140.1"/>
    </source>
</evidence>
<dbReference type="GO" id="GO:0005634">
    <property type="term" value="C:nucleus"/>
    <property type="evidence" value="ECO:0007669"/>
    <property type="project" value="TreeGrafter"/>
</dbReference>
<dbReference type="Proteomes" id="UP001058974">
    <property type="component" value="Chromosome 1"/>
</dbReference>
<dbReference type="PANTHER" id="PTHR12381">
    <property type="entry name" value="HETEROGENEOUS NUCLEAR RIBONUCLEOPROTEIN U FAMILY MEMBER"/>
    <property type="match status" value="1"/>
</dbReference>
<dbReference type="InterPro" id="IPR043136">
    <property type="entry name" value="B30.2/SPRY_sf"/>
</dbReference>
<dbReference type="Pfam" id="PF00622">
    <property type="entry name" value="SPRY"/>
    <property type="match status" value="1"/>
</dbReference>
<dbReference type="InterPro" id="IPR003877">
    <property type="entry name" value="SPRY_dom"/>
</dbReference>
<comment type="caution">
    <text evidence="2">The sequence shown here is derived from an EMBL/GenBank/DDBJ whole genome shotgun (WGS) entry which is preliminary data.</text>
</comment>
<sequence length="143" mass="15344">MKASSLVIIGEVSSLIRLFGRLGVSRGDDVVGAHGETKYSFGFGGTRKFSNAGKFMNFGNKFGVGDSIICCIDLESKPLASIGLSVNGKWLGTAFQFDVDSLGLGADSSFPKASPCEWALFRHVMLKNVVVRMQFSIEQGLVL</sequence>